<evidence type="ECO:0000313" key="2">
    <source>
        <dbReference type="Proteomes" id="UP001055879"/>
    </source>
</evidence>
<proteinExistence type="predicted"/>
<comment type="caution">
    <text evidence="1">The sequence shown here is derived from an EMBL/GenBank/DDBJ whole genome shotgun (WGS) entry which is preliminary data.</text>
</comment>
<dbReference type="Proteomes" id="UP001055879">
    <property type="component" value="Linkage Group LG06"/>
</dbReference>
<name>A0ACB9BDL8_ARCLA</name>
<gene>
    <name evidence="1" type="ORF">L6452_20931</name>
</gene>
<reference evidence="2" key="1">
    <citation type="journal article" date="2022" name="Mol. Ecol. Resour.">
        <title>The genomes of chicory, endive, great burdock and yacon provide insights into Asteraceae palaeo-polyploidization history and plant inulin production.</title>
        <authorList>
            <person name="Fan W."/>
            <person name="Wang S."/>
            <person name="Wang H."/>
            <person name="Wang A."/>
            <person name="Jiang F."/>
            <person name="Liu H."/>
            <person name="Zhao H."/>
            <person name="Xu D."/>
            <person name="Zhang Y."/>
        </authorList>
    </citation>
    <scope>NUCLEOTIDE SEQUENCE [LARGE SCALE GENOMIC DNA]</scope>
    <source>
        <strain evidence="2">cv. Niubang</strain>
    </source>
</reference>
<protein>
    <submittedName>
        <fullName evidence="1">Uncharacterized protein</fullName>
    </submittedName>
</protein>
<keyword evidence="2" id="KW-1185">Reference proteome</keyword>
<sequence length="92" mass="9885">MIGPLSGSGQVPSPATPSTAHLPVFELPPNTIPLSYRQTAGYLMLEEDNSVLAGVMMKKHQEDDGEALLTSVMEMTLTMELTPAMELTPVVE</sequence>
<accession>A0ACB9BDL8</accession>
<reference evidence="1 2" key="2">
    <citation type="journal article" date="2022" name="Mol. Ecol. Resour.">
        <title>The genomes of chicory, endive, great burdock and yacon provide insights into Asteraceae paleo-polyploidization history and plant inulin production.</title>
        <authorList>
            <person name="Fan W."/>
            <person name="Wang S."/>
            <person name="Wang H."/>
            <person name="Wang A."/>
            <person name="Jiang F."/>
            <person name="Liu H."/>
            <person name="Zhao H."/>
            <person name="Xu D."/>
            <person name="Zhang Y."/>
        </authorList>
    </citation>
    <scope>NUCLEOTIDE SEQUENCE [LARGE SCALE GENOMIC DNA]</scope>
    <source>
        <strain evidence="2">cv. Niubang</strain>
    </source>
</reference>
<dbReference type="EMBL" id="CM042052">
    <property type="protein sequence ID" value="KAI3720024.1"/>
    <property type="molecule type" value="Genomic_DNA"/>
</dbReference>
<organism evidence="1 2">
    <name type="scientific">Arctium lappa</name>
    <name type="common">Greater burdock</name>
    <name type="synonym">Lappa major</name>
    <dbReference type="NCBI Taxonomy" id="4217"/>
    <lineage>
        <taxon>Eukaryota</taxon>
        <taxon>Viridiplantae</taxon>
        <taxon>Streptophyta</taxon>
        <taxon>Embryophyta</taxon>
        <taxon>Tracheophyta</taxon>
        <taxon>Spermatophyta</taxon>
        <taxon>Magnoliopsida</taxon>
        <taxon>eudicotyledons</taxon>
        <taxon>Gunneridae</taxon>
        <taxon>Pentapetalae</taxon>
        <taxon>asterids</taxon>
        <taxon>campanulids</taxon>
        <taxon>Asterales</taxon>
        <taxon>Asteraceae</taxon>
        <taxon>Carduoideae</taxon>
        <taxon>Cardueae</taxon>
        <taxon>Arctiinae</taxon>
        <taxon>Arctium</taxon>
    </lineage>
</organism>
<evidence type="ECO:0000313" key="1">
    <source>
        <dbReference type="EMBL" id="KAI3720024.1"/>
    </source>
</evidence>